<dbReference type="KEGG" id="bhl:Bache_2924"/>
<accession>E6SPA2</accession>
<dbReference type="OrthoDB" id="601823at2"/>
<sequence>MKKQFLLLAILLLSAGAASIAQNKQEYAYGVPQTSWQESLGNHRAVLQVQEAADVVLLEYAWRRADKDVDKRRFLIVNAATGDTVANIRRMVVNGEVCKLQFGPVRQAGTYYFYYLPYQVQLGGGFYSGGYLKPEPPADAQWVAKAEKTKKVPVAKVLKMEARTQFDSFYPMEMAATKKEADIYLKNNGRTAFYIFPEDRKNPIRMRRNIPAKWLNVKQGTAFIGTVAPNEYYAFQVGVWAAMQEVKQIAYEVTDLRCGTEVIPASAITCFNVEGVNPYGKAFKKEVNIAAGMVQSLWFGIDIPIQAKVGDYIGSLTIKDGNGNKRTVSLQITVHGSAIADRGDSEPWKHSRLRWLNSTLGISDIPTEPYLSAGGIGLDGNVIECLGRRVTVSETTGLPAQITAGENDLLNSPIRFVIETAQGEKQLSAMPLVDESTKGHVRGRWKAEDSDLQVEAAAVMEFDGWLNYVYKITPKKDVEVKDIRLVIPMRNEMGRYFLGAGLLGQDTPQTYEGKWDAPEKTVNNFGVSIATNKKSNWLWPFDSFWIGDAHGGIHCELRGSNYTGPLLNSYRPAYPESWNNGGKGGFSIRKGGEATEVVTYSGERTLKAGQPITFDFALLVTPVKPLDLKAQFTDRYYHNGSKPVPTEADVKAGVRIINVHHANEYNPFINYPFLTVDKVKDFTKEWHQRGCKVKLYYTLRELTSATTELWAIRSLGTEILRDGNGGGFPWCREHMVDGYVPQWYQHFEHSDDTGIVADAALLTSESDSRWYNYYVEGLRWMVQNMDIDGIYLDDVSFGRDILKRMRRAMNSVKPGCIIDLHSNTGFSKGPANQYAEFFPYVDKLWFGESFLYDKMTPANYLVEASGIPFGLTADMLHRGGNRWLGMQYGMTVRHPWLTEGIICDPRVVWKIWDEFGIQDSEMIGFWEQDVPVTASDEKVKITVYKKKGCTLLSVGNYSDETKSVLLNIDWEKLGIHVEKASLSAPEIPTFQKAKTWGAKDEITIEPRKGWLIYINEN</sequence>
<feature type="chain" id="PRO_5003211411" description="Glycoside hydrolase 123-like N-terminal domain-containing protein" evidence="1">
    <location>
        <begin position="22"/>
        <end position="1017"/>
    </location>
</feature>
<protein>
    <recommendedName>
        <fullName evidence="2">Glycoside hydrolase 123-like N-terminal domain-containing protein</fullName>
    </recommendedName>
</protein>
<evidence type="ECO:0000313" key="3">
    <source>
        <dbReference type="EMBL" id="ADV44859.1"/>
    </source>
</evidence>
<reference evidence="3 4" key="2">
    <citation type="journal article" date="2011" name="Stand. Genomic Sci.">
        <title>Complete genome sequence of Bacteroides helcogenes type strain (P 36-108).</title>
        <authorList>
            <person name="Pati A."/>
            <person name="Gronow S."/>
            <person name="Zeytun A."/>
            <person name="Lapidus A."/>
            <person name="Nolan M."/>
            <person name="Hammon N."/>
            <person name="Deshpande S."/>
            <person name="Cheng J.F."/>
            <person name="Tapia R."/>
            <person name="Han C."/>
            <person name="Goodwin L."/>
            <person name="Pitluck S."/>
            <person name="Liolios K."/>
            <person name="Pagani I."/>
            <person name="Ivanova N."/>
            <person name="Mavromatis K."/>
            <person name="Chen A."/>
            <person name="Palaniappan K."/>
            <person name="Land M."/>
            <person name="Hauser L."/>
            <person name="Chang Y.J."/>
            <person name="Jeffries C.D."/>
            <person name="Detter J.C."/>
            <person name="Brambilla E."/>
            <person name="Rohde M."/>
            <person name="Goker M."/>
            <person name="Woyke T."/>
            <person name="Bristow J."/>
            <person name="Eisen J.A."/>
            <person name="Markowitz V."/>
            <person name="Hugenholtz P."/>
            <person name="Kyrpides N.C."/>
            <person name="Klenk H.P."/>
            <person name="Lucas S."/>
        </authorList>
    </citation>
    <scope>NUCLEOTIDE SEQUENCE [LARGE SCALE GENOMIC DNA]</scope>
    <source>
        <strain evidence="4">ATCC 35417 / DSM 20613 / JCM 6297 / CCUG 15421 / P 36-108</strain>
    </source>
</reference>
<reference key="1">
    <citation type="submission" date="2010-11" db="EMBL/GenBank/DDBJ databases">
        <title>The complete genome of Bacteroides helcogenes P 36-108.</title>
        <authorList>
            <consortium name="US DOE Joint Genome Institute (JGI-PGF)"/>
            <person name="Lucas S."/>
            <person name="Copeland A."/>
            <person name="Lapidus A."/>
            <person name="Bruce D."/>
            <person name="Goodwin L."/>
            <person name="Pitluck S."/>
            <person name="Kyrpides N."/>
            <person name="Mavromatis K."/>
            <person name="Ivanova N."/>
            <person name="Zeytun A."/>
            <person name="Brettin T."/>
            <person name="Detter J.C."/>
            <person name="Tapia R."/>
            <person name="Han C."/>
            <person name="Land M."/>
            <person name="Hauser L."/>
            <person name="Markowitz V."/>
            <person name="Cheng J.-F."/>
            <person name="Hugenholtz P."/>
            <person name="Woyke T."/>
            <person name="Wu D."/>
            <person name="Gronow S."/>
            <person name="Wellnitz S."/>
            <person name="Brambilla E."/>
            <person name="Klenk H.-P."/>
            <person name="Eisen J.A."/>
        </authorList>
    </citation>
    <scope>NUCLEOTIDE SEQUENCE</scope>
    <source>
        <strain>P 36-108</strain>
    </source>
</reference>
<dbReference type="AlphaFoldDB" id="E6SPA2"/>
<feature type="domain" description="Glycoside hydrolase 123-like N-terminal" evidence="2">
    <location>
        <begin position="35"/>
        <end position="1014"/>
    </location>
</feature>
<keyword evidence="4" id="KW-1185">Reference proteome</keyword>
<dbReference type="HOGENOM" id="CLU_297501_0_0_10"/>
<dbReference type="EMBL" id="CP002352">
    <property type="protein sequence ID" value="ADV44859.1"/>
    <property type="molecule type" value="Genomic_DNA"/>
</dbReference>
<evidence type="ECO:0000313" key="4">
    <source>
        <dbReference type="Proteomes" id="UP000008630"/>
    </source>
</evidence>
<dbReference type="RefSeq" id="WP_013548446.1">
    <property type="nucleotide sequence ID" value="NC_014933.1"/>
</dbReference>
<gene>
    <name evidence="3" type="ordered locus">Bache_2924</name>
</gene>
<evidence type="ECO:0000256" key="1">
    <source>
        <dbReference type="SAM" id="SignalP"/>
    </source>
</evidence>
<feature type="signal peptide" evidence="1">
    <location>
        <begin position="1"/>
        <end position="21"/>
    </location>
</feature>
<organism evidence="3 4">
    <name type="scientific">Bacteroides helcogenes (strain ATCC 35417 / DSM 20613 / JCM 6297 / CCUG 15421 / P 36-108)</name>
    <dbReference type="NCBI Taxonomy" id="693979"/>
    <lineage>
        <taxon>Bacteria</taxon>
        <taxon>Pseudomonadati</taxon>
        <taxon>Bacteroidota</taxon>
        <taxon>Bacteroidia</taxon>
        <taxon>Bacteroidales</taxon>
        <taxon>Bacteroidaceae</taxon>
        <taxon>Bacteroides</taxon>
    </lineage>
</organism>
<keyword evidence="1" id="KW-0732">Signal</keyword>
<dbReference type="eggNOG" id="ENOG502Z8VG">
    <property type="taxonomic scope" value="Bacteria"/>
</dbReference>
<proteinExistence type="predicted"/>
<dbReference type="PATRIC" id="fig|693979.3.peg.3065"/>
<dbReference type="STRING" id="693979.Bache_2924"/>
<evidence type="ECO:0000259" key="2">
    <source>
        <dbReference type="Pfam" id="PF19543"/>
    </source>
</evidence>
<dbReference type="InterPro" id="IPR045711">
    <property type="entry name" value="GH123-like_N"/>
</dbReference>
<dbReference type="Pfam" id="PF19543">
    <property type="entry name" value="GH123_N"/>
    <property type="match status" value="1"/>
</dbReference>
<name>E6SPA2_BACT6</name>
<dbReference type="Proteomes" id="UP000008630">
    <property type="component" value="Chromosome"/>
</dbReference>